<comment type="caution">
    <text evidence="1">The sequence shown here is derived from an EMBL/GenBank/DDBJ whole genome shotgun (WGS) entry which is preliminary data.</text>
</comment>
<feature type="non-terminal residue" evidence="1">
    <location>
        <position position="85"/>
    </location>
</feature>
<evidence type="ECO:0000313" key="1">
    <source>
        <dbReference type="EMBL" id="MQM30601.1"/>
    </source>
</evidence>
<evidence type="ECO:0000313" key="2">
    <source>
        <dbReference type="Proteomes" id="UP000342300"/>
    </source>
</evidence>
<dbReference type="EMBL" id="PDHS01000193">
    <property type="protein sequence ID" value="MQM30601.1"/>
    <property type="molecule type" value="Genomic_DNA"/>
</dbReference>
<protein>
    <submittedName>
        <fullName evidence="1">IS110 family transposase</fullName>
    </submittedName>
</protein>
<organism evidence="1 2">
    <name type="scientific">Candidatus Accumulibacter phosphatis</name>
    <dbReference type="NCBI Taxonomy" id="327160"/>
    <lineage>
        <taxon>Bacteria</taxon>
        <taxon>Pseudomonadati</taxon>
        <taxon>Pseudomonadota</taxon>
        <taxon>Betaproteobacteria</taxon>
        <taxon>Candidatus Accumulibacter</taxon>
    </lineage>
</organism>
<sequence>MNASELIFIGIDVAKETLEVAVDDKSKTRCMANGAPEIEALVKELVPLSGQIGVVLLEATGGFERQAAASLCAAGLAACRTTRRQ</sequence>
<name>A0A6A7RST4_9PROT</name>
<dbReference type="Proteomes" id="UP000342300">
    <property type="component" value="Unassembled WGS sequence"/>
</dbReference>
<dbReference type="AlphaFoldDB" id="A0A6A7RST4"/>
<accession>A0A6A7RST4</accession>
<gene>
    <name evidence="1" type="ORF">CRU78_08730</name>
</gene>
<proteinExistence type="predicted"/>
<reference evidence="1 2" key="1">
    <citation type="submission" date="2017-09" db="EMBL/GenBank/DDBJ databases">
        <title>Metagenomic Analysis Reveals Denitrifying Candidatus Accumulibacter and Flanking Population as a Source of N2O.</title>
        <authorList>
            <person name="Gao H."/>
            <person name="Mao Y."/>
            <person name="Zhao X."/>
            <person name="Liu W.-T."/>
            <person name="Zhang T."/>
            <person name="Wells G."/>
        </authorList>
    </citation>
    <scope>NUCLEOTIDE SEQUENCE [LARGE SCALE GENOMIC DNA]</scope>
    <source>
        <strain evidence="1">CANDO_2_IC</strain>
    </source>
</reference>